<proteinExistence type="inferred from homology"/>
<dbReference type="NCBIfam" id="NF008723">
    <property type="entry name" value="PRK11718.1"/>
    <property type="match status" value="1"/>
</dbReference>
<name>G2GYY3_9ENTR</name>
<dbReference type="EMBL" id="AGCA01000254">
    <property type="protein sequence ID" value="EGY29046.1"/>
    <property type="molecule type" value="Genomic_DNA"/>
</dbReference>
<comment type="function">
    <text evidence="4">Binds RpoD and negatively regulates RpoD-mediated transcription activation by preventing the interaction between the primary sigma factor RpoD with the catalytic core of the RNA polymerase and with promoter DNA. May be involved in replacement of the RNA polymerase sigma subunit from RpoD to RpoS during the transition from exponential growth to the stationary phase.</text>
</comment>
<comment type="similarity">
    <text evidence="4 5">Belongs to the Rsd/AlgQ family.</text>
</comment>
<keyword evidence="1 4" id="KW-0963">Cytoplasm</keyword>
<dbReference type="InterPro" id="IPR023785">
    <property type="entry name" value="Sigma70_reg_Rsd"/>
</dbReference>
<evidence type="ECO:0000256" key="1">
    <source>
        <dbReference type="ARBA" id="ARBA00022490"/>
    </source>
</evidence>
<evidence type="ECO:0000313" key="6">
    <source>
        <dbReference type="EMBL" id="EGY29046.1"/>
    </source>
</evidence>
<accession>G2GYY3</accession>
<dbReference type="HAMAP" id="MF_01181">
    <property type="entry name" value="Rsd"/>
    <property type="match status" value="1"/>
</dbReference>
<dbReference type="GO" id="GO:0005737">
    <property type="term" value="C:cytoplasm"/>
    <property type="evidence" value="ECO:0007669"/>
    <property type="project" value="UniProtKB-SubCell"/>
</dbReference>
<dbReference type="PIRSF" id="PIRSF016548">
    <property type="entry name" value="Rsd_AlgQ"/>
    <property type="match status" value="1"/>
</dbReference>
<organism evidence="6 7">
    <name type="scientific">Candidatus Regiella insecticola 5.15</name>
    <dbReference type="NCBI Taxonomy" id="1005043"/>
    <lineage>
        <taxon>Bacteria</taxon>
        <taxon>Pseudomonadati</taxon>
        <taxon>Pseudomonadota</taxon>
        <taxon>Gammaproteobacteria</taxon>
        <taxon>Enterobacterales</taxon>
        <taxon>Enterobacteriaceae</taxon>
        <taxon>aphid secondary symbionts</taxon>
        <taxon>Candidatus Regiella</taxon>
    </lineage>
</organism>
<comment type="subcellular location">
    <subcellularLocation>
        <location evidence="4">Cytoplasm</location>
    </subcellularLocation>
</comment>
<reference evidence="6 7" key="1">
    <citation type="journal article" date="2012" name="Genome Res.">
        <title>Genomic basis of endosymbiont-conferred protection against an insect parasitoid.</title>
        <authorList>
            <person name="Hansen A.K."/>
            <person name="Vorburger C."/>
            <person name="Moran N.A."/>
        </authorList>
    </citation>
    <scope>NUCLEOTIDE SEQUENCE [LARGE SCALE GENOMIC DNA]</scope>
    <source>
        <strain evidence="7">R5.15</strain>
    </source>
</reference>
<protein>
    <recommendedName>
        <fullName evidence="4">Regulator of sigma D</fullName>
    </recommendedName>
</protein>
<dbReference type="PATRIC" id="fig|1005043.3.peg.892"/>
<evidence type="ECO:0000256" key="3">
    <source>
        <dbReference type="ARBA" id="ARBA00023163"/>
    </source>
</evidence>
<dbReference type="GO" id="GO:0006355">
    <property type="term" value="P:regulation of DNA-templated transcription"/>
    <property type="evidence" value="ECO:0007669"/>
    <property type="project" value="InterPro"/>
</dbReference>
<dbReference type="Gene3D" id="1.20.120.1370">
    <property type="entry name" value="Regulator of RNA polymerase sigma(70) subunit, domain 4"/>
    <property type="match status" value="1"/>
</dbReference>
<evidence type="ECO:0000256" key="5">
    <source>
        <dbReference type="RuleBase" id="RU004409"/>
    </source>
</evidence>
<dbReference type="InterPro" id="IPR007448">
    <property type="entry name" value="Sigma70_reg_Rsd_AlgQ"/>
</dbReference>
<comment type="subunit">
    <text evidence="4">Interacts with RpoD.</text>
</comment>
<dbReference type="AlphaFoldDB" id="G2GYY3"/>
<keyword evidence="7" id="KW-1185">Reference proteome</keyword>
<dbReference type="InterPro" id="IPR038309">
    <property type="entry name" value="Rsd/AlgQ_sf"/>
</dbReference>
<dbReference type="Proteomes" id="UP000004116">
    <property type="component" value="Unassembled WGS sequence"/>
</dbReference>
<evidence type="ECO:0000256" key="2">
    <source>
        <dbReference type="ARBA" id="ARBA00023015"/>
    </source>
</evidence>
<sequence>MLNRLKNLTQRVGGSNKCIDKWLHARKELLVTYCTVIGVKPQKPKHTPFNEKALENFKQNLIDYLLAGHFQIYDTIIQQAEGQSSPKMALTTEIYPKLENNTEHIMKWHDNDLNVTTDDAESHLKFNLALSDIGEALDTRFKLEDQLIQWAWQAVAPESKLDMESKK</sequence>
<keyword evidence="2 4" id="KW-0805">Transcription regulation</keyword>
<comment type="caution">
    <text evidence="6">The sequence shown here is derived from an EMBL/GenBank/DDBJ whole genome shotgun (WGS) entry which is preliminary data.</text>
</comment>
<evidence type="ECO:0000313" key="7">
    <source>
        <dbReference type="Proteomes" id="UP000004116"/>
    </source>
</evidence>
<dbReference type="RefSeq" id="WP_006706672.1">
    <property type="nucleotide sequence ID" value="NZ_AGCA01000254.1"/>
</dbReference>
<keyword evidence="3 4" id="KW-0804">Transcription</keyword>
<gene>
    <name evidence="4" type="primary">rsd</name>
    <name evidence="6" type="ORF">Rin_00009950</name>
</gene>
<evidence type="ECO:0000256" key="4">
    <source>
        <dbReference type="HAMAP-Rule" id="MF_01181"/>
    </source>
</evidence>
<dbReference type="OrthoDB" id="5567237at2"/>
<dbReference type="Pfam" id="PF04353">
    <property type="entry name" value="Rsd_AlgQ"/>
    <property type="match status" value="1"/>
</dbReference>